<dbReference type="InterPro" id="IPR057596">
    <property type="entry name" value="RDRP_core"/>
</dbReference>
<dbReference type="STRING" id="336963.C4JLS3"/>
<dbReference type="GO" id="GO:0030422">
    <property type="term" value="P:siRNA processing"/>
    <property type="evidence" value="ECO:0007669"/>
    <property type="project" value="TreeGrafter"/>
</dbReference>
<gene>
    <name evidence="4" type="ORF">UREG_03781</name>
</gene>
<evidence type="ECO:0000256" key="1">
    <source>
        <dbReference type="RuleBase" id="RU363098"/>
    </source>
</evidence>
<dbReference type="KEGG" id="ure:UREG_03781"/>
<evidence type="ECO:0000313" key="5">
    <source>
        <dbReference type="Proteomes" id="UP000002058"/>
    </source>
</evidence>
<proteinExistence type="inferred from homology"/>
<dbReference type="EMBL" id="CH476616">
    <property type="protein sequence ID" value="EEP78935.1"/>
    <property type="molecule type" value="Genomic_DNA"/>
</dbReference>
<name>C4JLS3_UNCRE</name>
<feature type="domain" description="RDRP core" evidence="3">
    <location>
        <begin position="517"/>
        <end position="1141"/>
    </location>
</feature>
<protein>
    <recommendedName>
        <fullName evidence="1">RNA-dependent RNA polymerase</fullName>
        <ecNumber evidence="1">2.7.7.48</ecNumber>
    </recommendedName>
</protein>
<keyword evidence="1" id="KW-0694">RNA-binding</keyword>
<keyword evidence="5" id="KW-1185">Reference proteome</keyword>
<comment type="catalytic activity">
    <reaction evidence="1">
        <text>RNA(n) + a ribonucleoside 5'-triphosphate = RNA(n+1) + diphosphate</text>
        <dbReference type="Rhea" id="RHEA:21248"/>
        <dbReference type="Rhea" id="RHEA-COMP:14527"/>
        <dbReference type="Rhea" id="RHEA-COMP:17342"/>
        <dbReference type="ChEBI" id="CHEBI:33019"/>
        <dbReference type="ChEBI" id="CHEBI:61557"/>
        <dbReference type="ChEBI" id="CHEBI:140395"/>
        <dbReference type="EC" id="2.7.7.48"/>
    </reaction>
</comment>
<feature type="region of interest" description="Disordered" evidence="2">
    <location>
        <begin position="144"/>
        <end position="220"/>
    </location>
</feature>
<dbReference type="PANTHER" id="PTHR23079">
    <property type="entry name" value="RNA-DEPENDENT RNA POLYMERASE"/>
    <property type="match status" value="1"/>
</dbReference>
<comment type="similarity">
    <text evidence="1">Belongs to the RdRP family.</text>
</comment>
<dbReference type="Gene3D" id="1.10.8.790">
    <property type="entry name" value="RNA-dependent RNA polymerase, slab domain, helical subdomain-like"/>
    <property type="match status" value="1"/>
</dbReference>
<feature type="compositionally biased region" description="Polar residues" evidence="2">
    <location>
        <begin position="270"/>
        <end position="286"/>
    </location>
</feature>
<keyword evidence="1" id="KW-0548">Nucleotidyltransferase</keyword>
<feature type="region of interest" description="Disordered" evidence="2">
    <location>
        <begin position="236"/>
        <end position="286"/>
    </location>
</feature>
<dbReference type="HOGENOM" id="CLU_002322_0_0_1"/>
<dbReference type="GO" id="GO:0003968">
    <property type="term" value="F:RNA-directed RNA polymerase activity"/>
    <property type="evidence" value="ECO:0007669"/>
    <property type="project" value="UniProtKB-KW"/>
</dbReference>
<dbReference type="PANTHER" id="PTHR23079:SF14">
    <property type="entry name" value="RNA-DEPENDENT RNA POLYMERASE"/>
    <property type="match status" value="1"/>
</dbReference>
<dbReference type="EC" id="2.7.7.48" evidence="1"/>
<dbReference type="InterPro" id="IPR007855">
    <property type="entry name" value="RDRP"/>
</dbReference>
<dbReference type="GO" id="GO:0003723">
    <property type="term" value="F:RNA binding"/>
    <property type="evidence" value="ECO:0007669"/>
    <property type="project" value="UniProtKB-KW"/>
</dbReference>
<keyword evidence="1" id="KW-0808">Transferase</keyword>
<dbReference type="InParanoid" id="C4JLS3"/>
<dbReference type="VEuPathDB" id="FungiDB:UREG_03781"/>
<dbReference type="RefSeq" id="XP_002544264.1">
    <property type="nucleotide sequence ID" value="XM_002544218.1"/>
</dbReference>
<sequence length="1348" mass="152301">MASPHTPRTAQGCHRILLSLSIKYNLDLPTSDKKGTPAQRERTLSEKCVAGLTYLHFNGRAEKVIGLFESRATPMLSEWIHKPNQDRGTLPSIPSASFINGSVFEKSKNISFDQRTQLLRCLHELIDSEIRFLKKNTVTPAKAKAIVNGTPSGSQLRQSGPARATTPPPPRIRSSGHSPSKRKSALYSSEVFKTDSSAPMHGPYPLPSPPSLGDEFDDDDLDGLFLPLITTDVPVETQSSSAQKGKQQKLDRYFKPIRSPPMGNGDPGSSFDNNDPFSTPSRPARQTNVDLFMRVSKPAATQNTSPNADKVDPVDTFSTVATRGLERSSFMEGTSTVATSFQSNVGNLGPKPDAGRYQFDDGASESSTVALLQSEEFQKQLAMDLPPTQVADPIETEVEVFVNKLESFGPFTLSKGGNWPSHIPLRCRYEVARVAQSRGVLIQDILPDYQLPSQDYAAFWEFITRATTRGRISLLEKTKPTVWETAVGNFEDAGSSDMVTLTGELDWCHKSEPGYLKFALKPLRLERGHRFARRFGSDRFMEITFPALVKSPEYLKNKGTVVLQSIATWLATRSHYILGRTWRAFYLEDVKSKNKKDGPRSKVHLFAVDGSDFLKAPSTISPIGEVSHRHTPMSVEALVDWHIPFKYNKRQKDCKLFQRLSLALSRTIPTVVVRPGRIVRRKDAEIVMNDGCALMSASLANEIKSCLGLKDENPSCFQGRIAGAKGIWMVDNADSNGDSWIEISDSQLKIKPHPSKCKIMLDDYQLTFEVVSWSRELRPVNLNVQLLMVLQHGGVQTDRLKELVRRESSAWYADFKNTITNEIVSRGWIQKQGLYDRRKTRRIDDFPTENAEQAILLLDSGFHPLRLAYLKELLTTFLKDYCNRLDSLKIRIPESTYAYCIADPYEVLAEDEVHFGFSKPWESYGYTDLDGVDVLLGRNPAHLPNDIQKRRAVFKKELRHFKDVIVFPTVGKVPLAGMLSGGDYDGDQVWVCWDPELVNTFINTPFEPEKVPEPHEFGLVSCSEKLKEPFDFNEFLTKVFVFNAAPSLLGHCTNEHEKLCYYENGIASPGAIQLSHLLGHLADVRKTGYELRRETWKQLWKQVSSELGPHGLRKPAYKQTQAEDDGRYNMYNIIDCLKFEVVRDATTQILTDFDQFSNSQEQPCKDRDLTAIWDETWLRALSERDNGNSALLEALEKLKAQVTRLSEERPYRNCGKPLSTVISTTADLFQSIKPPEFDHELSHTWRNWNPTWQILVASRVYYFRSESYFPWFAAGPILCEIKARAVGAYRMVTMPVYETFRVNQRAAKRAQEASESSREEIEKMLGDSKELEGDDGEDDFEDWKSFVS</sequence>
<dbReference type="GO" id="GO:0031380">
    <property type="term" value="C:nuclear RNA-directed RNA polymerase complex"/>
    <property type="evidence" value="ECO:0007669"/>
    <property type="project" value="TreeGrafter"/>
</dbReference>
<evidence type="ECO:0000259" key="3">
    <source>
        <dbReference type="Pfam" id="PF05183"/>
    </source>
</evidence>
<dbReference type="GeneID" id="8444157"/>
<evidence type="ECO:0000313" key="4">
    <source>
        <dbReference type="EMBL" id="EEP78935.1"/>
    </source>
</evidence>
<dbReference type="OrthoDB" id="10055769at2759"/>
<feature type="region of interest" description="Disordered" evidence="2">
    <location>
        <begin position="1308"/>
        <end position="1348"/>
    </location>
</feature>
<evidence type="ECO:0000256" key="2">
    <source>
        <dbReference type="SAM" id="MobiDB-lite"/>
    </source>
</evidence>
<feature type="compositionally biased region" description="Acidic residues" evidence="2">
    <location>
        <begin position="1332"/>
        <end position="1341"/>
    </location>
</feature>
<keyword evidence="1" id="KW-0696">RNA-directed RNA polymerase</keyword>
<dbReference type="eggNOG" id="KOG0988">
    <property type="taxonomic scope" value="Eukaryota"/>
</dbReference>
<reference evidence="5" key="1">
    <citation type="journal article" date="2009" name="Genome Res.">
        <title>Comparative genomic analyses of the human fungal pathogens Coccidioides and their relatives.</title>
        <authorList>
            <person name="Sharpton T.J."/>
            <person name="Stajich J.E."/>
            <person name="Rounsley S.D."/>
            <person name="Gardner M.J."/>
            <person name="Wortman J.R."/>
            <person name="Jordar V.S."/>
            <person name="Maiti R."/>
            <person name="Kodira C.D."/>
            <person name="Neafsey D.E."/>
            <person name="Zeng Q."/>
            <person name="Hung C.-Y."/>
            <person name="McMahan C."/>
            <person name="Muszewska A."/>
            <person name="Grynberg M."/>
            <person name="Mandel M.A."/>
            <person name="Kellner E.M."/>
            <person name="Barker B.M."/>
            <person name="Galgiani J.N."/>
            <person name="Orbach M.J."/>
            <person name="Kirkland T.N."/>
            <person name="Cole G.T."/>
            <person name="Henn M.R."/>
            <person name="Birren B.W."/>
            <person name="Taylor J.W."/>
        </authorList>
    </citation>
    <scope>NUCLEOTIDE SEQUENCE [LARGE SCALE GENOMIC DNA]</scope>
    <source>
        <strain evidence="5">UAMH 1704</strain>
    </source>
</reference>
<accession>C4JLS3</accession>
<organism evidence="4 5">
    <name type="scientific">Uncinocarpus reesii (strain UAMH 1704)</name>
    <dbReference type="NCBI Taxonomy" id="336963"/>
    <lineage>
        <taxon>Eukaryota</taxon>
        <taxon>Fungi</taxon>
        <taxon>Dikarya</taxon>
        <taxon>Ascomycota</taxon>
        <taxon>Pezizomycotina</taxon>
        <taxon>Eurotiomycetes</taxon>
        <taxon>Eurotiomycetidae</taxon>
        <taxon>Onygenales</taxon>
        <taxon>Onygenaceae</taxon>
        <taxon>Uncinocarpus</taxon>
    </lineage>
</organism>
<dbReference type="Proteomes" id="UP000002058">
    <property type="component" value="Unassembled WGS sequence"/>
</dbReference>
<dbReference type="OMA" id="VHFGFSN"/>
<feature type="compositionally biased region" description="Polar residues" evidence="2">
    <location>
        <begin position="149"/>
        <end position="158"/>
    </location>
</feature>
<dbReference type="Pfam" id="PF05183">
    <property type="entry name" value="RdRP"/>
    <property type="match status" value="1"/>
</dbReference>
<feature type="compositionally biased region" description="Basic and acidic residues" evidence="2">
    <location>
        <begin position="1309"/>
        <end position="1331"/>
    </location>
</feature>